<dbReference type="CDD" id="cd04301">
    <property type="entry name" value="NAT_SF"/>
    <property type="match status" value="1"/>
</dbReference>
<dbReference type="AlphaFoldDB" id="A0A516SD06"/>
<dbReference type="GO" id="GO:0016747">
    <property type="term" value="F:acyltransferase activity, transferring groups other than amino-acyl groups"/>
    <property type="evidence" value="ECO:0007669"/>
    <property type="project" value="InterPro"/>
</dbReference>
<evidence type="ECO:0000259" key="1">
    <source>
        <dbReference type="PROSITE" id="PS51186"/>
    </source>
</evidence>
<accession>A0A516SD06</accession>
<organism evidence="2 3">
    <name type="scientific">Chitinimonas arctica</name>
    <dbReference type="NCBI Taxonomy" id="2594795"/>
    <lineage>
        <taxon>Bacteria</taxon>
        <taxon>Pseudomonadati</taxon>
        <taxon>Pseudomonadota</taxon>
        <taxon>Betaproteobacteria</taxon>
        <taxon>Neisseriales</taxon>
        <taxon>Chitinibacteraceae</taxon>
        <taxon>Chitinimonas</taxon>
    </lineage>
</organism>
<dbReference type="KEGG" id="cari:FNU76_06520"/>
<dbReference type="Pfam" id="PF00583">
    <property type="entry name" value="Acetyltransf_1"/>
    <property type="match status" value="1"/>
</dbReference>
<evidence type="ECO:0000313" key="3">
    <source>
        <dbReference type="Proteomes" id="UP000317550"/>
    </source>
</evidence>
<dbReference type="SUPFAM" id="SSF55729">
    <property type="entry name" value="Acyl-CoA N-acyltransferases (Nat)"/>
    <property type="match status" value="1"/>
</dbReference>
<dbReference type="InterPro" id="IPR016181">
    <property type="entry name" value="Acyl_CoA_acyltransferase"/>
</dbReference>
<reference evidence="3" key="1">
    <citation type="submission" date="2019-07" db="EMBL/GenBank/DDBJ databases">
        <title>Chitinimonas sp. nov., isolated from Ny-Alesund, arctica soil.</title>
        <authorList>
            <person name="Xu Q."/>
            <person name="Peng F."/>
        </authorList>
    </citation>
    <scope>NUCLEOTIDE SEQUENCE [LARGE SCALE GENOMIC DNA]</scope>
    <source>
        <strain evidence="3">R3-44</strain>
    </source>
</reference>
<dbReference type="EMBL" id="CP041730">
    <property type="protein sequence ID" value="QDQ26031.1"/>
    <property type="molecule type" value="Genomic_DNA"/>
</dbReference>
<keyword evidence="3" id="KW-1185">Reference proteome</keyword>
<dbReference type="OrthoDB" id="3216107at2"/>
<keyword evidence="2" id="KW-0808">Transferase</keyword>
<sequence>MPNHTITVRAAHPDELDWVNQRYSEVDFVASKPGDSIAIAEVDGVPAGIGRVVSVGSRTAELGGMYVFDQYQGLGLSRKIITWLIDRPEFDELYCLPFENLHGLYASMGFALSESAPEEVAAKHRWCNEHYAKRVLLMRCTKLSAQG</sequence>
<gene>
    <name evidence="2" type="ORF">FNU76_06520</name>
</gene>
<dbReference type="InterPro" id="IPR000182">
    <property type="entry name" value="GNAT_dom"/>
</dbReference>
<protein>
    <submittedName>
        <fullName evidence="2">GNAT family N-acetyltransferase</fullName>
    </submittedName>
</protein>
<name>A0A516SD06_9NEIS</name>
<dbReference type="Gene3D" id="3.40.630.30">
    <property type="match status" value="1"/>
</dbReference>
<dbReference type="RefSeq" id="WP_144277430.1">
    <property type="nucleotide sequence ID" value="NZ_CP041730.1"/>
</dbReference>
<evidence type="ECO:0000313" key="2">
    <source>
        <dbReference type="EMBL" id="QDQ26031.1"/>
    </source>
</evidence>
<dbReference type="PROSITE" id="PS51186">
    <property type="entry name" value="GNAT"/>
    <property type="match status" value="1"/>
</dbReference>
<proteinExistence type="predicted"/>
<dbReference type="Proteomes" id="UP000317550">
    <property type="component" value="Chromosome"/>
</dbReference>
<feature type="domain" description="N-acetyltransferase" evidence="1">
    <location>
        <begin position="1"/>
        <end position="143"/>
    </location>
</feature>